<reference evidence="2" key="1">
    <citation type="submission" date="2021-01" db="EMBL/GenBank/DDBJ databases">
        <authorList>
            <person name="Corre E."/>
            <person name="Pelletier E."/>
            <person name="Niang G."/>
            <person name="Scheremetjew M."/>
            <person name="Finn R."/>
            <person name="Kale V."/>
            <person name="Holt S."/>
            <person name="Cochrane G."/>
            <person name="Meng A."/>
            <person name="Brown T."/>
            <person name="Cohen L."/>
        </authorList>
    </citation>
    <scope>NUCLEOTIDE SEQUENCE</scope>
    <source>
        <strain evidence="2">CCMP2084</strain>
    </source>
</reference>
<keyword evidence="1" id="KW-0732">Signal</keyword>
<accession>A0A7S2UMB0</accession>
<protein>
    <recommendedName>
        <fullName evidence="3">Methyltransferase type 11 domain-containing protein</fullName>
    </recommendedName>
</protein>
<dbReference type="Gene3D" id="3.40.50.150">
    <property type="entry name" value="Vaccinia Virus protein VP39"/>
    <property type="match status" value="1"/>
</dbReference>
<feature type="chain" id="PRO_5030537971" description="Methyltransferase type 11 domain-containing protein" evidence="1">
    <location>
        <begin position="23"/>
        <end position="355"/>
    </location>
</feature>
<organism evidence="2">
    <name type="scientific">Attheya septentrionalis</name>
    <dbReference type="NCBI Taxonomy" id="420275"/>
    <lineage>
        <taxon>Eukaryota</taxon>
        <taxon>Sar</taxon>
        <taxon>Stramenopiles</taxon>
        <taxon>Ochrophyta</taxon>
        <taxon>Bacillariophyta</taxon>
        <taxon>Coscinodiscophyceae</taxon>
        <taxon>Chaetocerotophycidae</taxon>
        <taxon>Chaetocerotales</taxon>
        <taxon>Attheyaceae</taxon>
        <taxon>Attheya</taxon>
    </lineage>
</organism>
<dbReference type="EMBL" id="HBHQ01021567">
    <property type="protein sequence ID" value="CAD9822735.1"/>
    <property type="molecule type" value="Transcribed_RNA"/>
</dbReference>
<feature type="signal peptide" evidence="1">
    <location>
        <begin position="1"/>
        <end position="22"/>
    </location>
</feature>
<dbReference type="CDD" id="cd02440">
    <property type="entry name" value="AdoMet_MTases"/>
    <property type="match status" value="1"/>
</dbReference>
<evidence type="ECO:0008006" key="3">
    <source>
        <dbReference type="Google" id="ProtNLM"/>
    </source>
</evidence>
<name>A0A7S2UMB0_9STRA</name>
<dbReference type="AlphaFoldDB" id="A0A7S2UMB0"/>
<evidence type="ECO:0000256" key="1">
    <source>
        <dbReference type="SAM" id="SignalP"/>
    </source>
</evidence>
<dbReference type="SUPFAM" id="SSF53335">
    <property type="entry name" value="S-adenosyl-L-methionine-dependent methyltransferases"/>
    <property type="match status" value="1"/>
</dbReference>
<dbReference type="InterPro" id="IPR029063">
    <property type="entry name" value="SAM-dependent_MTases_sf"/>
</dbReference>
<evidence type="ECO:0000313" key="2">
    <source>
        <dbReference type="EMBL" id="CAD9822735.1"/>
    </source>
</evidence>
<proteinExistence type="predicted"/>
<sequence length="355" mass="39814">MGVSVWIVVIAVIGLMKLEAQAFVVTSSFVRTNNRSVEASHQSKRCVLIHSPQSHCQKYWMAMKAKESKQQSDVPTYKIDRVHKSFTIYPSSRRRDWINQIVTQTIVCSGVFSAAFKSNAAESDEFTGSKNENDSSISPEVFRSGAFPLREYTNSLVASSDTNISPAEVYDSIASKFLEEPLSIPGSNPKRALDVGAGAGVSTQILWDMGYRKIDAIDWSGAAWDRYVVQGGQCPSQVHFFEMDDERYFQQLTSSSKDAEKMDAIVFNFAVNESKARQFASKFLVPETGRLLAPINTQRDYWLKQTYVVMNSNCDILWSTSDVGAWSVQFQPDVTQDTCQGVWCAPYNGFQKLKK</sequence>
<gene>
    <name evidence="2" type="ORF">ASEP1449_LOCUS14569</name>
</gene>